<protein>
    <recommendedName>
        <fullName evidence="3">Mevalonate kinase</fullName>
    </recommendedName>
</protein>
<dbReference type="Gene3D" id="3.30.230.10">
    <property type="match status" value="1"/>
</dbReference>
<dbReference type="InterPro" id="IPR014721">
    <property type="entry name" value="Ribsml_uS5_D2-typ_fold_subgr"/>
</dbReference>
<gene>
    <name evidence="1" type="ORF">JCM21142_41741</name>
</gene>
<dbReference type="RefSeq" id="WP_044212690.1">
    <property type="nucleotide sequence ID" value="NZ_BAMD01000017.1"/>
</dbReference>
<dbReference type="InterPro" id="IPR047765">
    <property type="entry name" value="GHMP_GYDIA-like"/>
</dbReference>
<evidence type="ECO:0000313" key="2">
    <source>
        <dbReference type="Proteomes" id="UP000019402"/>
    </source>
</evidence>
<keyword evidence="2" id="KW-1185">Reference proteome</keyword>
<evidence type="ECO:0008006" key="3">
    <source>
        <dbReference type="Google" id="ProtNLM"/>
    </source>
</evidence>
<dbReference type="EMBL" id="BAMD01000017">
    <property type="protein sequence ID" value="GAF03083.1"/>
    <property type="molecule type" value="Genomic_DNA"/>
</dbReference>
<proteinExistence type="predicted"/>
<dbReference type="NCBIfam" id="NF040656">
    <property type="entry name" value="GHMP_GYDIA"/>
    <property type="match status" value="1"/>
</dbReference>
<dbReference type="OrthoDB" id="5288719at2"/>
<dbReference type="InterPro" id="IPR020568">
    <property type="entry name" value="Ribosomal_Su5_D2-typ_SF"/>
</dbReference>
<accession>W7Y656</accession>
<comment type="caution">
    <text evidence="1">The sequence shown here is derived from an EMBL/GenBank/DDBJ whole genome shotgun (WGS) entry which is preliminary data.</text>
</comment>
<dbReference type="AlphaFoldDB" id="W7Y656"/>
<reference evidence="1 2" key="1">
    <citation type="journal article" date="2014" name="Genome Announc.">
        <title>Draft Genome Sequence of Cytophaga fermentans JCM 21142T, a Facultative Anaerobe Isolated from Marine Mud.</title>
        <authorList>
            <person name="Starns D."/>
            <person name="Oshima K."/>
            <person name="Suda W."/>
            <person name="Iino T."/>
            <person name="Yuki M."/>
            <person name="Inoue J."/>
            <person name="Kitamura K."/>
            <person name="Iida T."/>
            <person name="Darby A."/>
            <person name="Hattori M."/>
            <person name="Ohkuma M."/>
        </authorList>
    </citation>
    <scope>NUCLEOTIDE SEQUENCE [LARGE SCALE GENOMIC DNA]</scope>
    <source>
        <strain evidence="1 2">JCM 21142</strain>
    </source>
</reference>
<dbReference type="eggNOG" id="COG1577">
    <property type="taxonomic scope" value="Bacteria"/>
</dbReference>
<sequence length="315" mass="35643">MNKEIKPSPVFSSRGNGKLMLSGEYLVLKGAKALSLPLKLGQSLDIYESKENGFIWEATHADGDWNTVKFNDKLTITSCTDDAFAKQLQKIIRKAIKLSPLQLADILEKRAVTHLEFMPQWGLGSSSTLLYNLSVFFKIDPYKLLQTTFKGSGYDIANAANSMAIFFLLIDDKPKSVEINFDPIFKNNIYFVYTGRKQNSKASIKGFHKRNISSEDIVKISAISTYMAVCTELTDFQELINEHEDIIGRIIDKTPVKQEHFSDFDGSIKSLGAWGGDFVMAVSKQTDEYVFDYFGNKKLNTIYKYEELVLNNPCR</sequence>
<dbReference type="STRING" id="869213.GCA_000517085_00111"/>
<name>W7Y656_9BACT</name>
<dbReference type="Proteomes" id="UP000019402">
    <property type="component" value="Unassembled WGS sequence"/>
</dbReference>
<organism evidence="1 2">
    <name type="scientific">Saccharicrinis fermentans DSM 9555 = JCM 21142</name>
    <dbReference type="NCBI Taxonomy" id="869213"/>
    <lineage>
        <taxon>Bacteria</taxon>
        <taxon>Pseudomonadati</taxon>
        <taxon>Bacteroidota</taxon>
        <taxon>Bacteroidia</taxon>
        <taxon>Marinilabiliales</taxon>
        <taxon>Marinilabiliaceae</taxon>
        <taxon>Saccharicrinis</taxon>
    </lineage>
</organism>
<dbReference type="SUPFAM" id="SSF54211">
    <property type="entry name" value="Ribosomal protein S5 domain 2-like"/>
    <property type="match status" value="1"/>
</dbReference>
<evidence type="ECO:0000313" key="1">
    <source>
        <dbReference type="EMBL" id="GAF03083.1"/>
    </source>
</evidence>